<dbReference type="Proteomes" id="UP000178946">
    <property type="component" value="Unassembled WGS sequence"/>
</dbReference>
<evidence type="ECO:0000256" key="1">
    <source>
        <dbReference type="ARBA" id="ARBA00004496"/>
    </source>
</evidence>
<keyword evidence="4" id="KW-0963">Cytoplasm</keyword>
<dbReference type="PANTHER" id="PTHR33540">
    <property type="entry name" value="TRNA THREONYLCARBAMOYLADENOSINE BIOSYNTHESIS PROTEIN TSAE"/>
    <property type="match status" value="1"/>
</dbReference>
<evidence type="ECO:0000256" key="5">
    <source>
        <dbReference type="ARBA" id="ARBA00022694"/>
    </source>
</evidence>
<dbReference type="InterPro" id="IPR003442">
    <property type="entry name" value="T6A_TsaE"/>
</dbReference>
<evidence type="ECO:0000256" key="9">
    <source>
        <dbReference type="ARBA" id="ARBA00022842"/>
    </source>
</evidence>
<gene>
    <name evidence="11" type="ORF">A3A20_02630</name>
</gene>
<dbReference type="Gene3D" id="3.40.50.300">
    <property type="entry name" value="P-loop containing nucleotide triphosphate hydrolases"/>
    <property type="match status" value="1"/>
</dbReference>
<organism evidence="11 12">
    <name type="scientific">Candidatus Wolfebacteria bacterium RIFCSPLOWO2_01_FULL_45_19</name>
    <dbReference type="NCBI Taxonomy" id="1802557"/>
    <lineage>
        <taxon>Bacteria</taxon>
        <taxon>Candidatus Wolfeibacteriota</taxon>
    </lineage>
</organism>
<dbReference type="GO" id="GO:0002949">
    <property type="term" value="P:tRNA threonylcarbamoyladenosine modification"/>
    <property type="evidence" value="ECO:0007669"/>
    <property type="project" value="InterPro"/>
</dbReference>
<dbReference type="GO" id="GO:0005524">
    <property type="term" value="F:ATP binding"/>
    <property type="evidence" value="ECO:0007669"/>
    <property type="project" value="UniProtKB-KW"/>
</dbReference>
<evidence type="ECO:0000256" key="2">
    <source>
        <dbReference type="ARBA" id="ARBA00007599"/>
    </source>
</evidence>
<dbReference type="SUPFAM" id="SSF52540">
    <property type="entry name" value="P-loop containing nucleoside triphosphate hydrolases"/>
    <property type="match status" value="1"/>
</dbReference>
<dbReference type="GO" id="GO:0005737">
    <property type="term" value="C:cytoplasm"/>
    <property type="evidence" value="ECO:0007669"/>
    <property type="project" value="UniProtKB-SubCell"/>
</dbReference>
<protein>
    <recommendedName>
        <fullName evidence="3">tRNA threonylcarbamoyladenosine biosynthesis protein TsaE</fullName>
    </recommendedName>
    <alternativeName>
        <fullName evidence="10">t(6)A37 threonylcarbamoyladenosine biosynthesis protein TsaE</fullName>
    </alternativeName>
</protein>
<dbReference type="PANTHER" id="PTHR33540:SF2">
    <property type="entry name" value="TRNA THREONYLCARBAMOYLADENOSINE BIOSYNTHESIS PROTEIN TSAE"/>
    <property type="match status" value="1"/>
</dbReference>
<evidence type="ECO:0000256" key="6">
    <source>
        <dbReference type="ARBA" id="ARBA00022723"/>
    </source>
</evidence>
<dbReference type="AlphaFoldDB" id="A0A1F8DS68"/>
<accession>A0A1F8DS68</accession>
<dbReference type="STRING" id="1802557.A3A20_02630"/>
<comment type="caution">
    <text evidence="11">The sequence shown here is derived from an EMBL/GenBank/DDBJ whole genome shotgun (WGS) entry which is preliminary data.</text>
</comment>
<evidence type="ECO:0000256" key="8">
    <source>
        <dbReference type="ARBA" id="ARBA00022840"/>
    </source>
</evidence>
<evidence type="ECO:0000256" key="10">
    <source>
        <dbReference type="ARBA" id="ARBA00032441"/>
    </source>
</evidence>
<sequence length="150" mass="16852">MKRSFCSSFSSKTTKLLAAMLAREVLRTRPEKRAVVIALEGELGAGKTTFVQGFIKACGISSRVTSPTFLIMRKFQIPNSRFQILFHIDAYRLNNSGELPALGFREILSDPQNIVLIEWADKIKKIIPKNAVWIKFGHGAKSDERIISVK</sequence>
<evidence type="ECO:0000256" key="4">
    <source>
        <dbReference type="ARBA" id="ARBA00022490"/>
    </source>
</evidence>
<reference evidence="11 12" key="1">
    <citation type="journal article" date="2016" name="Nat. Commun.">
        <title>Thousands of microbial genomes shed light on interconnected biogeochemical processes in an aquifer system.</title>
        <authorList>
            <person name="Anantharaman K."/>
            <person name="Brown C.T."/>
            <person name="Hug L.A."/>
            <person name="Sharon I."/>
            <person name="Castelle C.J."/>
            <person name="Probst A.J."/>
            <person name="Thomas B.C."/>
            <person name="Singh A."/>
            <person name="Wilkins M.J."/>
            <person name="Karaoz U."/>
            <person name="Brodie E.L."/>
            <person name="Williams K.H."/>
            <person name="Hubbard S.S."/>
            <person name="Banfield J.F."/>
        </authorList>
    </citation>
    <scope>NUCLEOTIDE SEQUENCE [LARGE SCALE GENOMIC DNA]</scope>
</reference>
<comment type="subcellular location">
    <subcellularLocation>
        <location evidence="1">Cytoplasm</location>
    </subcellularLocation>
</comment>
<dbReference type="GO" id="GO:0046872">
    <property type="term" value="F:metal ion binding"/>
    <property type="evidence" value="ECO:0007669"/>
    <property type="project" value="UniProtKB-KW"/>
</dbReference>
<keyword evidence="8" id="KW-0067">ATP-binding</keyword>
<evidence type="ECO:0000256" key="7">
    <source>
        <dbReference type="ARBA" id="ARBA00022741"/>
    </source>
</evidence>
<dbReference type="Pfam" id="PF02367">
    <property type="entry name" value="TsaE"/>
    <property type="match status" value="1"/>
</dbReference>
<evidence type="ECO:0000256" key="3">
    <source>
        <dbReference type="ARBA" id="ARBA00019010"/>
    </source>
</evidence>
<dbReference type="NCBIfam" id="TIGR00150">
    <property type="entry name" value="T6A_YjeE"/>
    <property type="match status" value="1"/>
</dbReference>
<name>A0A1F8DS68_9BACT</name>
<evidence type="ECO:0000313" key="12">
    <source>
        <dbReference type="Proteomes" id="UP000178946"/>
    </source>
</evidence>
<dbReference type="EMBL" id="MGIR01000002">
    <property type="protein sequence ID" value="OGM91444.1"/>
    <property type="molecule type" value="Genomic_DNA"/>
</dbReference>
<keyword evidence="6" id="KW-0479">Metal-binding</keyword>
<keyword evidence="9" id="KW-0460">Magnesium</keyword>
<keyword evidence="5" id="KW-0819">tRNA processing</keyword>
<dbReference type="InterPro" id="IPR027417">
    <property type="entry name" value="P-loop_NTPase"/>
</dbReference>
<evidence type="ECO:0000313" key="11">
    <source>
        <dbReference type="EMBL" id="OGM91444.1"/>
    </source>
</evidence>
<comment type="similarity">
    <text evidence="2">Belongs to the TsaE family.</text>
</comment>
<proteinExistence type="inferred from homology"/>
<dbReference type="GO" id="GO:0016740">
    <property type="term" value="F:transferase activity"/>
    <property type="evidence" value="ECO:0007669"/>
    <property type="project" value="UniProtKB-KW"/>
</dbReference>
<keyword evidence="7" id="KW-0547">Nucleotide-binding</keyword>
<keyword evidence="11" id="KW-0808">Transferase</keyword>